<keyword evidence="6" id="KW-0408">Iron</keyword>
<dbReference type="InterPro" id="IPR003593">
    <property type="entry name" value="AAA+_ATPase"/>
</dbReference>
<evidence type="ECO:0000256" key="8">
    <source>
        <dbReference type="ARBA" id="ARBA00023136"/>
    </source>
</evidence>
<evidence type="ECO:0000313" key="11">
    <source>
        <dbReference type="Proteomes" id="UP001203136"/>
    </source>
</evidence>
<dbReference type="FunFam" id="3.40.50.300:FF:000042">
    <property type="entry name" value="Maltose/maltodextrin ABC transporter, ATP-binding protein"/>
    <property type="match status" value="1"/>
</dbReference>
<evidence type="ECO:0000256" key="4">
    <source>
        <dbReference type="ARBA" id="ARBA00022741"/>
    </source>
</evidence>
<dbReference type="PROSITE" id="PS50893">
    <property type="entry name" value="ABC_TRANSPORTER_2"/>
    <property type="match status" value="1"/>
</dbReference>
<keyword evidence="7" id="KW-0406">Ion transport</keyword>
<reference evidence="10" key="1">
    <citation type="journal article" date="2022" name="Cell Host Microbe">
        <title>Colonization of the live biotherapeutic product VE303 and modulation of the microbiota and metabolites in healthy volunteers.</title>
        <authorList>
            <person name="Dsouza M."/>
            <person name="Menon R."/>
            <person name="Crossette E."/>
            <person name="Bhattarai S.K."/>
            <person name="Schneider J."/>
            <person name="Kim Y.G."/>
            <person name="Reddy S."/>
            <person name="Caballero S."/>
            <person name="Felix C."/>
            <person name="Cornacchione L."/>
            <person name="Hendrickson J."/>
            <person name="Watson A.R."/>
            <person name="Minot S.S."/>
            <person name="Greenfield N."/>
            <person name="Schopf L."/>
            <person name="Szabady R."/>
            <person name="Patarroyo J."/>
            <person name="Smith W."/>
            <person name="Harrison P."/>
            <person name="Kuijper E.J."/>
            <person name="Kelly C.P."/>
            <person name="Olle B."/>
            <person name="Bobilev D."/>
            <person name="Silber J.L."/>
            <person name="Bucci V."/>
            <person name="Roberts B."/>
            <person name="Faith J."/>
            <person name="Norman J.M."/>
        </authorList>
    </citation>
    <scope>NUCLEOTIDE SEQUENCE</scope>
    <source>
        <strain evidence="10">VE303-04</strain>
    </source>
</reference>
<dbReference type="PANTHER" id="PTHR42781">
    <property type="entry name" value="SPERMIDINE/PUTRESCINE IMPORT ATP-BINDING PROTEIN POTA"/>
    <property type="match status" value="1"/>
</dbReference>
<evidence type="ECO:0000256" key="5">
    <source>
        <dbReference type="ARBA" id="ARBA00022840"/>
    </source>
</evidence>
<keyword evidence="2" id="KW-1003">Cell membrane</keyword>
<dbReference type="PANTHER" id="PTHR42781:SF4">
    <property type="entry name" value="SPERMIDINE_PUTRESCINE IMPORT ATP-BINDING PROTEIN POTA"/>
    <property type="match status" value="1"/>
</dbReference>
<feature type="domain" description="ABC transporter" evidence="9">
    <location>
        <begin position="5"/>
        <end position="239"/>
    </location>
</feature>
<protein>
    <submittedName>
        <fullName evidence="10">ABC transporter ATP-binding protein</fullName>
    </submittedName>
</protein>
<evidence type="ECO:0000313" key="10">
    <source>
        <dbReference type="EMBL" id="MCK0087772.1"/>
    </source>
</evidence>
<keyword evidence="8" id="KW-0472">Membrane</keyword>
<dbReference type="GO" id="GO:0015408">
    <property type="term" value="F:ABC-type ferric iron transporter activity"/>
    <property type="evidence" value="ECO:0007669"/>
    <property type="project" value="InterPro"/>
</dbReference>
<evidence type="ECO:0000256" key="1">
    <source>
        <dbReference type="ARBA" id="ARBA00022448"/>
    </source>
</evidence>
<dbReference type="Proteomes" id="UP001203136">
    <property type="component" value="Unassembled WGS sequence"/>
</dbReference>
<keyword evidence="5 10" id="KW-0067">ATP-binding</keyword>
<evidence type="ECO:0000259" key="9">
    <source>
        <dbReference type="PROSITE" id="PS50893"/>
    </source>
</evidence>
<dbReference type="CDD" id="cd03259">
    <property type="entry name" value="ABC_Carb_Solutes_like"/>
    <property type="match status" value="1"/>
</dbReference>
<proteinExistence type="predicted"/>
<dbReference type="GO" id="GO:0043190">
    <property type="term" value="C:ATP-binding cassette (ABC) transporter complex"/>
    <property type="evidence" value="ECO:0007669"/>
    <property type="project" value="UniProtKB-ARBA"/>
</dbReference>
<dbReference type="SUPFAM" id="SSF52540">
    <property type="entry name" value="P-loop containing nucleoside triphosphate hydrolases"/>
    <property type="match status" value="1"/>
</dbReference>
<dbReference type="PROSITE" id="PS00211">
    <property type="entry name" value="ABC_TRANSPORTER_1"/>
    <property type="match status" value="1"/>
</dbReference>
<name>A0AAW5F7D5_CLOSY</name>
<dbReference type="InterPro" id="IPR050093">
    <property type="entry name" value="ABC_SmlMolc_Importer"/>
</dbReference>
<dbReference type="AlphaFoldDB" id="A0AAW5F7D5"/>
<organism evidence="10 11">
    <name type="scientific">Clostridium symbiosum</name>
    <name type="common">Bacteroides symbiosus</name>
    <dbReference type="NCBI Taxonomy" id="1512"/>
    <lineage>
        <taxon>Bacteria</taxon>
        <taxon>Bacillati</taxon>
        <taxon>Bacillota</taxon>
        <taxon>Clostridia</taxon>
        <taxon>Lachnospirales</taxon>
        <taxon>Lachnospiraceae</taxon>
        <taxon>Otoolea</taxon>
    </lineage>
</organism>
<keyword evidence="3" id="KW-0410">Iron transport</keyword>
<keyword evidence="4" id="KW-0547">Nucleotide-binding</keyword>
<accession>A0AAW5F7D5</accession>
<dbReference type="InterPro" id="IPR003439">
    <property type="entry name" value="ABC_transporter-like_ATP-bd"/>
</dbReference>
<gene>
    <name evidence="10" type="ORF">K5I21_18260</name>
</gene>
<dbReference type="EMBL" id="JAINVB010000001">
    <property type="protein sequence ID" value="MCK0087772.1"/>
    <property type="molecule type" value="Genomic_DNA"/>
</dbReference>
<keyword evidence="1" id="KW-0813">Transport</keyword>
<dbReference type="InterPro" id="IPR027417">
    <property type="entry name" value="P-loop_NTPase"/>
</dbReference>
<evidence type="ECO:0000256" key="7">
    <source>
        <dbReference type="ARBA" id="ARBA00023065"/>
    </source>
</evidence>
<evidence type="ECO:0000256" key="3">
    <source>
        <dbReference type="ARBA" id="ARBA00022496"/>
    </source>
</evidence>
<dbReference type="InterPro" id="IPR017871">
    <property type="entry name" value="ABC_transporter-like_CS"/>
</dbReference>
<dbReference type="RefSeq" id="WP_003510980.1">
    <property type="nucleotide sequence ID" value="NZ_CABHNX010000010.1"/>
</dbReference>
<dbReference type="Pfam" id="PF00005">
    <property type="entry name" value="ABC_tran"/>
    <property type="match status" value="1"/>
</dbReference>
<dbReference type="GO" id="GO:0005524">
    <property type="term" value="F:ATP binding"/>
    <property type="evidence" value="ECO:0007669"/>
    <property type="project" value="UniProtKB-KW"/>
</dbReference>
<dbReference type="InterPro" id="IPR015853">
    <property type="entry name" value="ABC_transpr_FbpC"/>
</dbReference>
<evidence type="ECO:0000256" key="6">
    <source>
        <dbReference type="ARBA" id="ARBA00023004"/>
    </source>
</evidence>
<dbReference type="SMART" id="SM00382">
    <property type="entry name" value="AAA"/>
    <property type="match status" value="1"/>
</dbReference>
<evidence type="ECO:0000256" key="2">
    <source>
        <dbReference type="ARBA" id="ARBA00022475"/>
    </source>
</evidence>
<dbReference type="GO" id="GO:0016887">
    <property type="term" value="F:ATP hydrolysis activity"/>
    <property type="evidence" value="ECO:0007669"/>
    <property type="project" value="InterPro"/>
</dbReference>
<sequence length="365" mass="40317">MDKILEINDVRKFFGRKEILRGINFSVEEGEIISVLGPSGCGKSTLLNIIAGILPLDGGTVAIHGQQVSAAGKMVAIQDRSINMVFQDFALWPHMKARENILYGLKVKKLGKEEMESRLNEVVSLLHLEGLLEQYPSELSGGQQQRVAIARALITKPAIVLLDEPLCNLDIQLRIEMRTEMAQLFHSLKTTVFHVTHDPSEAFAMADRIIVMNNGMIDQMDTPFACYLQPGTSMVAGLLGAGNCLMKALITSGSDEFCQVSLGGKKLTGLYFKPTGKAGTEDGTQVPFRAELRFRPEECGWQETEGENTIPVTVVMSTFEGGVYRIKVMTAEGEGFCLLHQDFLEEGKTGYACIAKERLYIYEKN</sequence>
<comment type="caution">
    <text evidence="10">The sequence shown here is derived from an EMBL/GenBank/DDBJ whole genome shotgun (WGS) entry which is preliminary data.</text>
</comment>
<dbReference type="Gene3D" id="3.40.50.300">
    <property type="entry name" value="P-loop containing nucleotide triphosphate hydrolases"/>
    <property type="match status" value="1"/>
</dbReference>